<name>F8PUT8_SERL3</name>
<dbReference type="OrthoDB" id="2679603at2759"/>
<dbReference type="AlphaFoldDB" id="F8PUT8"/>
<feature type="domain" description="Reverse transcriptase Ty1/copia-type" evidence="1">
    <location>
        <begin position="10"/>
        <end position="82"/>
    </location>
</feature>
<dbReference type="EMBL" id="GL945479">
    <property type="protein sequence ID" value="EGN99702.1"/>
    <property type="molecule type" value="Genomic_DNA"/>
</dbReference>
<dbReference type="STRING" id="936435.F8PUT8"/>
<keyword evidence="3" id="KW-1185">Reference proteome</keyword>
<evidence type="ECO:0000259" key="1">
    <source>
        <dbReference type="Pfam" id="PF07727"/>
    </source>
</evidence>
<dbReference type="InterPro" id="IPR013103">
    <property type="entry name" value="RVT_2"/>
</dbReference>
<dbReference type="HOGENOM" id="CLU_176477_0_0_1"/>
<evidence type="ECO:0000313" key="3">
    <source>
        <dbReference type="Proteomes" id="UP000008063"/>
    </source>
</evidence>
<proteinExistence type="predicted"/>
<dbReference type="InParanoid" id="F8PUT8"/>
<evidence type="ECO:0000313" key="2">
    <source>
        <dbReference type="EMBL" id="EGN99702.1"/>
    </source>
</evidence>
<dbReference type="Pfam" id="PF07727">
    <property type="entry name" value="RVT_2"/>
    <property type="match status" value="1"/>
</dbReference>
<organism evidence="3">
    <name type="scientific">Serpula lacrymans var. lacrymans (strain S7.3)</name>
    <name type="common">Dry rot fungus</name>
    <dbReference type="NCBI Taxonomy" id="936435"/>
    <lineage>
        <taxon>Eukaryota</taxon>
        <taxon>Fungi</taxon>
        <taxon>Dikarya</taxon>
        <taxon>Basidiomycota</taxon>
        <taxon>Agaricomycotina</taxon>
        <taxon>Agaricomycetes</taxon>
        <taxon>Agaricomycetidae</taxon>
        <taxon>Boletales</taxon>
        <taxon>Coniophorineae</taxon>
        <taxon>Serpulaceae</taxon>
        <taxon>Serpula</taxon>
    </lineage>
</organism>
<accession>F8PUT8</accession>
<gene>
    <name evidence="2" type="ORF">SERLA73DRAFT_121827</name>
</gene>
<sequence>MHCPVDHAVFLYCKTDSTGRSVICIIGWHVNDGLGASNDVAFLHMVKARIAERFGIKDFGPVTKFIGIQFKRNRDAHCLWLHQVWPHKLQSHRYPHGPISPIWLPH</sequence>
<dbReference type="Proteomes" id="UP000008063">
    <property type="component" value="Unassembled WGS sequence"/>
</dbReference>
<protein>
    <recommendedName>
        <fullName evidence="1">Reverse transcriptase Ty1/copia-type domain-containing protein</fullName>
    </recommendedName>
</protein>
<reference evidence="3" key="1">
    <citation type="journal article" date="2011" name="Science">
        <title>The plant cell wall-decomposing machinery underlies the functional diversity of forest fungi.</title>
        <authorList>
            <person name="Eastwood D.C."/>
            <person name="Floudas D."/>
            <person name="Binder M."/>
            <person name="Majcherczyk A."/>
            <person name="Schneider P."/>
            <person name="Aerts A."/>
            <person name="Asiegbu F.O."/>
            <person name="Baker S.E."/>
            <person name="Barry K."/>
            <person name="Bendiksby M."/>
            <person name="Blumentritt M."/>
            <person name="Coutinho P.M."/>
            <person name="Cullen D."/>
            <person name="de Vries R.P."/>
            <person name="Gathman A."/>
            <person name="Goodell B."/>
            <person name="Henrissat B."/>
            <person name="Ihrmark K."/>
            <person name="Kauserud H."/>
            <person name="Kohler A."/>
            <person name="LaButti K."/>
            <person name="Lapidus A."/>
            <person name="Lavin J.L."/>
            <person name="Lee Y.-H."/>
            <person name="Lindquist E."/>
            <person name="Lilly W."/>
            <person name="Lucas S."/>
            <person name="Morin E."/>
            <person name="Murat C."/>
            <person name="Oguiza J.A."/>
            <person name="Park J."/>
            <person name="Pisabarro A.G."/>
            <person name="Riley R."/>
            <person name="Rosling A."/>
            <person name="Salamov A."/>
            <person name="Schmidt O."/>
            <person name="Schmutz J."/>
            <person name="Skrede I."/>
            <person name="Stenlid J."/>
            <person name="Wiebenga A."/>
            <person name="Xie X."/>
            <person name="Kuees U."/>
            <person name="Hibbett D.S."/>
            <person name="Hoffmeister D."/>
            <person name="Hoegberg N."/>
            <person name="Martin F."/>
            <person name="Grigoriev I.V."/>
            <person name="Watkinson S.C."/>
        </authorList>
    </citation>
    <scope>NUCLEOTIDE SEQUENCE [LARGE SCALE GENOMIC DNA]</scope>
    <source>
        <strain evidence="3">strain S7.3</strain>
    </source>
</reference>